<name>A0ABT1MCL8_9MYCO</name>
<sequence>MVMPIPGGLWGAQPPEVTSSEFWDGPGAGSMFASAEQLLAVAAQIIANLGGSEAVAAALGANWPDPTGELSVLSAVPHLLWKGTAAGLVMEAAALITATATAFETLKAATPTPVEVGSNQVEHGVLQAHNFLNMLFPAIMANRADYGRMWLTGSTNKYSYAAASNAGTAQLPPMPPPPPSTAGGGGDRSASQSDMPTKDGLGGGMESMMSTVMGPLQSLGGQAGQLTSGGPLQGVAGMGQQLMGPLQQLMSAGGMGNPSDALGAGAANWLTATPGAGGPVAANMISAGGGGGGAGLGGMSALRGPTGWASTPTVNAAAPGATETAAVSRVNEARAALGAPGGTSGMGGTGGMMGPMMHGANQDQNKSENEGKGRTSPLTSLAALYRAPHGVPVITGSGGAVFAARGGGEDQQT</sequence>
<evidence type="ECO:0000313" key="4">
    <source>
        <dbReference type="EMBL" id="MCP9276910.1"/>
    </source>
</evidence>
<dbReference type="InterPro" id="IPR000030">
    <property type="entry name" value="PPE_dom"/>
</dbReference>
<reference evidence="4 5" key="1">
    <citation type="submission" date="2022-06" db="EMBL/GenBank/DDBJ databases">
        <title>Mycolicibacterium sp. CAU 1645 isolated from seawater.</title>
        <authorList>
            <person name="Kim W."/>
        </authorList>
    </citation>
    <scope>NUCLEOTIDE SEQUENCE [LARGE SCALE GENOMIC DNA]</scope>
    <source>
        <strain evidence="4 5">CAU 1645</strain>
    </source>
</reference>
<protein>
    <submittedName>
        <fullName evidence="4">PPE family protein</fullName>
    </submittedName>
</protein>
<evidence type="ECO:0000259" key="3">
    <source>
        <dbReference type="Pfam" id="PF00823"/>
    </source>
</evidence>
<keyword evidence="5" id="KW-1185">Reference proteome</keyword>
<evidence type="ECO:0000256" key="1">
    <source>
        <dbReference type="ARBA" id="ARBA00010652"/>
    </source>
</evidence>
<feature type="region of interest" description="Disordered" evidence="2">
    <location>
        <begin position="168"/>
        <end position="208"/>
    </location>
</feature>
<dbReference type="Pfam" id="PF00823">
    <property type="entry name" value="PPE"/>
    <property type="match status" value="1"/>
</dbReference>
<proteinExistence type="inferred from homology"/>
<dbReference type="Gene3D" id="1.20.1260.20">
    <property type="entry name" value="PPE superfamily"/>
    <property type="match status" value="1"/>
</dbReference>
<evidence type="ECO:0000313" key="5">
    <source>
        <dbReference type="Proteomes" id="UP001651690"/>
    </source>
</evidence>
<accession>A0ABT1MCL8</accession>
<comment type="similarity">
    <text evidence="1">Belongs to the mycobacterial PPE family.</text>
</comment>
<evidence type="ECO:0000256" key="2">
    <source>
        <dbReference type="SAM" id="MobiDB-lite"/>
    </source>
</evidence>
<feature type="domain" description="PPE" evidence="3">
    <location>
        <begin position="10"/>
        <end position="172"/>
    </location>
</feature>
<feature type="compositionally biased region" description="Gly residues" evidence="2">
    <location>
        <begin position="339"/>
        <end position="353"/>
    </location>
</feature>
<dbReference type="EMBL" id="JANDBD010000022">
    <property type="protein sequence ID" value="MCP9276910.1"/>
    <property type="molecule type" value="Genomic_DNA"/>
</dbReference>
<gene>
    <name evidence="4" type="ORF">NM203_32500</name>
</gene>
<dbReference type="SUPFAM" id="SSF140459">
    <property type="entry name" value="PE/PPE dimer-like"/>
    <property type="match status" value="1"/>
</dbReference>
<dbReference type="RefSeq" id="WP_255065201.1">
    <property type="nucleotide sequence ID" value="NZ_JANDBD010000022.1"/>
</dbReference>
<dbReference type="Proteomes" id="UP001651690">
    <property type="component" value="Unassembled WGS sequence"/>
</dbReference>
<dbReference type="InterPro" id="IPR038332">
    <property type="entry name" value="PPE_sf"/>
</dbReference>
<feature type="region of interest" description="Disordered" evidence="2">
    <location>
        <begin position="337"/>
        <end position="377"/>
    </location>
</feature>
<organism evidence="4 5">
    <name type="scientific">Mycolicibacterium arenosum</name>
    <dbReference type="NCBI Taxonomy" id="2952157"/>
    <lineage>
        <taxon>Bacteria</taxon>
        <taxon>Bacillati</taxon>
        <taxon>Actinomycetota</taxon>
        <taxon>Actinomycetes</taxon>
        <taxon>Mycobacteriales</taxon>
        <taxon>Mycobacteriaceae</taxon>
        <taxon>Mycolicibacterium</taxon>
    </lineage>
</organism>
<comment type="caution">
    <text evidence="4">The sequence shown here is derived from an EMBL/GenBank/DDBJ whole genome shotgun (WGS) entry which is preliminary data.</text>
</comment>